<evidence type="ECO:0000259" key="5">
    <source>
        <dbReference type="PROSITE" id="PS51898"/>
    </source>
</evidence>
<dbReference type="GO" id="GO:0003677">
    <property type="term" value="F:DNA binding"/>
    <property type="evidence" value="ECO:0007669"/>
    <property type="project" value="UniProtKB-UniRule"/>
</dbReference>
<reference evidence="7 8" key="1">
    <citation type="submission" date="2015-09" db="EMBL/GenBank/DDBJ databases">
        <title>Draft genome sequence of Kouleothrix aurantiaca JCM 19913.</title>
        <authorList>
            <person name="Hemp J."/>
        </authorList>
    </citation>
    <scope>NUCLEOTIDE SEQUENCE [LARGE SCALE GENOMIC DNA]</scope>
    <source>
        <strain evidence="7 8">COM-B</strain>
    </source>
</reference>
<evidence type="ECO:0000313" key="7">
    <source>
        <dbReference type="EMBL" id="KPV54160.1"/>
    </source>
</evidence>
<evidence type="ECO:0000256" key="4">
    <source>
        <dbReference type="PROSITE-ProRule" id="PRU01248"/>
    </source>
</evidence>
<protein>
    <submittedName>
        <fullName evidence="7">Recombinase XerC</fullName>
    </submittedName>
</protein>
<dbReference type="AlphaFoldDB" id="A0A0P9D8N5"/>
<comment type="caution">
    <text evidence="7">The sequence shown here is derived from an EMBL/GenBank/DDBJ whole genome shotgun (WGS) entry which is preliminary data.</text>
</comment>
<keyword evidence="3" id="KW-0233">DNA recombination</keyword>
<feature type="domain" description="Core-binding (CB)" evidence="6">
    <location>
        <begin position="1"/>
        <end position="85"/>
    </location>
</feature>
<dbReference type="SUPFAM" id="SSF56349">
    <property type="entry name" value="DNA breaking-rejoining enzymes"/>
    <property type="match status" value="1"/>
</dbReference>
<dbReference type="InterPro" id="IPR002104">
    <property type="entry name" value="Integrase_catalytic"/>
</dbReference>
<dbReference type="PANTHER" id="PTHR30349">
    <property type="entry name" value="PHAGE INTEGRASE-RELATED"/>
    <property type="match status" value="1"/>
</dbReference>
<accession>A0A0P9D8N5</accession>
<dbReference type="EMBL" id="LJCR01000103">
    <property type="protein sequence ID" value="KPV54160.1"/>
    <property type="molecule type" value="Genomic_DNA"/>
</dbReference>
<keyword evidence="2 4" id="KW-0238">DNA-binding</keyword>
<dbReference type="Gene3D" id="1.10.443.10">
    <property type="entry name" value="Intergrase catalytic core"/>
    <property type="match status" value="1"/>
</dbReference>
<dbReference type="InterPro" id="IPR004107">
    <property type="entry name" value="Integrase_SAM-like_N"/>
</dbReference>
<feature type="domain" description="Tyr recombinase" evidence="5">
    <location>
        <begin position="106"/>
        <end position="286"/>
    </location>
</feature>
<evidence type="ECO:0000256" key="3">
    <source>
        <dbReference type="ARBA" id="ARBA00023172"/>
    </source>
</evidence>
<gene>
    <name evidence="7" type="ORF">SE17_05470</name>
</gene>
<dbReference type="Proteomes" id="UP000050509">
    <property type="component" value="Unassembled WGS sequence"/>
</dbReference>
<dbReference type="PROSITE" id="PS51898">
    <property type="entry name" value="TYR_RECOMBINASE"/>
    <property type="match status" value="1"/>
</dbReference>
<dbReference type="PATRIC" id="fig|186479.3.peg.179"/>
<dbReference type="PROSITE" id="PS51900">
    <property type="entry name" value="CB"/>
    <property type="match status" value="1"/>
</dbReference>
<sequence length="286" mass="31873">MQQHIDTFFQHLQQGGGTAENTLSAYQTDLGQLVAFMRERGRQSWPAVTYDDLLAFQLHLRERGYADSTIARRTAAARSFFTFLHEQGIIPANPTEQIDTPKVTYAPPQALTPVQVDALLELPLRNPTPERMRDEAMLELLYATGMQVSELIDLNRADVDLEDGTVTCRGRGGRVRTLPLGHAASTAIEEYLDNARSQLARNAPTSPALFLNHRGKRLSRQGIWLILQGYAQELGLAELTPRMLRTTFAAHLLRDGARVDDVQKLLGHAARTTTQLYTQALVEDVG</sequence>
<dbReference type="GO" id="GO:0006310">
    <property type="term" value="P:DNA recombination"/>
    <property type="evidence" value="ECO:0007669"/>
    <property type="project" value="UniProtKB-KW"/>
</dbReference>
<dbReference type="PANTHER" id="PTHR30349:SF81">
    <property type="entry name" value="TYROSINE RECOMBINASE XERC"/>
    <property type="match status" value="1"/>
</dbReference>
<dbReference type="Pfam" id="PF02899">
    <property type="entry name" value="Phage_int_SAM_1"/>
    <property type="match status" value="1"/>
</dbReference>
<dbReference type="InterPro" id="IPR010998">
    <property type="entry name" value="Integrase_recombinase_N"/>
</dbReference>
<organism evidence="7 8">
    <name type="scientific">Kouleothrix aurantiaca</name>
    <dbReference type="NCBI Taxonomy" id="186479"/>
    <lineage>
        <taxon>Bacteria</taxon>
        <taxon>Bacillati</taxon>
        <taxon>Chloroflexota</taxon>
        <taxon>Chloroflexia</taxon>
        <taxon>Chloroflexales</taxon>
        <taxon>Roseiflexineae</taxon>
        <taxon>Roseiflexaceae</taxon>
        <taxon>Kouleothrix</taxon>
    </lineage>
</organism>
<evidence type="ECO:0000256" key="1">
    <source>
        <dbReference type="ARBA" id="ARBA00022908"/>
    </source>
</evidence>
<name>A0A0P9D8N5_9CHLR</name>
<dbReference type="InterPro" id="IPR013762">
    <property type="entry name" value="Integrase-like_cat_sf"/>
</dbReference>
<dbReference type="GO" id="GO:0015074">
    <property type="term" value="P:DNA integration"/>
    <property type="evidence" value="ECO:0007669"/>
    <property type="project" value="UniProtKB-KW"/>
</dbReference>
<dbReference type="Gene3D" id="1.10.150.130">
    <property type="match status" value="1"/>
</dbReference>
<dbReference type="InterPro" id="IPR044068">
    <property type="entry name" value="CB"/>
</dbReference>
<evidence type="ECO:0000313" key="8">
    <source>
        <dbReference type="Proteomes" id="UP000050509"/>
    </source>
</evidence>
<proteinExistence type="predicted"/>
<keyword evidence="8" id="KW-1185">Reference proteome</keyword>
<evidence type="ECO:0000259" key="6">
    <source>
        <dbReference type="PROSITE" id="PS51900"/>
    </source>
</evidence>
<keyword evidence="1" id="KW-0229">DNA integration</keyword>
<evidence type="ECO:0000256" key="2">
    <source>
        <dbReference type="ARBA" id="ARBA00023125"/>
    </source>
</evidence>
<dbReference type="InterPro" id="IPR011010">
    <property type="entry name" value="DNA_brk_join_enz"/>
</dbReference>
<dbReference type="InterPro" id="IPR050090">
    <property type="entry name" value="Tyrosine_recombinase_XerCD"/>
</dbReference>
<dbReference type="Pfam" id="PF00589">
    <property type="entry name" value="Phage_integrase"/>
    <property type="match status" value="1"/>
</dbReference>